<reference evidence="2 3" key="1">
    <citation type="submission" date="2020-08" db="EMBL/GenBank/DDBJ databases">
        <title>Cohnella phylogeny.</title>
        <authorList>
            <person name="Dunlap C."/>
        </authorList>
    </citation>
    <scope>NUCLEOTIDE SEQUENCE [LARGE SCALE GENOMIC DNA]</scope>
    <source>
        <strain evidence="2 3">DSM 25241</strain>
    </source>
</reference>
<dbReference type="NCBIfam" id="TIGR01538">
    <property type="entry name" value="portal_SPP1"/>
    <property type="match status" value="1"/>
</dbReference>
<dbReference type="AlphaFoldDB" id="A0A841SJT1"/>
<dbReference type="Proteomes" id="UP000535838">
    <property type="component" value="Unassembled WGS sequence"/>
</dbReference>
<comment type="caution">
    <text evidence="2">The sequence shown here is derived from an EMBL/GenBank/DDBJ whole genome shotgun (WGS) entry which is preliminary data.</text>
</comment>
<organism evidence="2 3">
    <name type="scientific">Cohnella thailandensis</name>
    <dbReference type="NCBI Taxonomy" id="557557"/>
    <lineage>
        <taxon>Bacteria</taxon>
        <taxon>Bacillati</taxon>
        <taxon>Bacillota</taxon>
        <taxon>Bacilli</taxon>
        <taxon>Bacillales</taxon>
        <taxon>Paenibacillaceae</taxon>
        <taxon>Cohnella</taxon>
    </lineage>
</organism>
<keyword evidence="3" id="KW-1185">Reference proteome</keyword>
<feature type="region of interest" description="Disordered" evidence="1">
    <location>
        <begin position="462"/>
        <end position="492"/>
    </location>
</feature>
<evidence type="ECO:0000313" key="2">
    <source>
        <dbReference type="EMBL" id="MBB6632773.1"/>
    </source>
</evidence>
<protein>
    <submittedName>
        <fullName evidence="2">Phage portal protein</fullName>
    </submittedName>
</protein>
<dbReference type="EMBL" id="JACJVQ010000002">
    <property type="protein sequence ID" value="MBB6632773.1"/>
    <property type="molecule type" value="Genomic_DNA"/>
</dbReference>
<evidence type="ECO:0000313" key="3">
    <source>
        <dbReference type="Proteomes" id="UP000535838"/>
    </source>
</evidence>
<name>A0A841SJT1_9BACL</name>
<dbReference type="RefSeq" id="WP_185118006.1">
    <property type="nucleotide sequence ID" value="NZ_JACJVQ010000002.1"/>
</dbReference>
<dbReference type="InterPro" id="IPR006428">
    <property type="entry name" value="Portal_SPP1-type"/>
</dbReference>
<dbReference type="InterPro" id="IPR021145">
    <property type="entry name" value="Portal_protein_SPP1_Gp6-like"/>
</dbReference>
<dbReference type="Pfam" id="PF05133">
    <property type="entry name" value="SPP1_portal"/>
    <property type="match status" value="1"/>
</dbReference>
<sequence length="492" mass="56133">MLFGPTQTDAILANLAANAPMGQDRIVYNAVKDWLGSEELSWMMTGERYYRNKPDILYRKKYAIGPDGEPVEVKNVANNKLVNGFMKKLTDQKVGYLLSKLISVQAENKAYLDILTEDYVNDDFQRQLQNLGKECIQKGRAWLHPYYDEDGAFRLKRFPSQELIPLWRDNDHTELDAMIRVYSIITYEADARKKVTKVEYWDSSGVYRYVYEDKQAIPDIECGAYSPHFVIVNPDGAELPYNWTKVPFICFKYNAEEQGLLEQIKTLIDDYDRQKSDNSNKLEDTPDDILILKNYDGTNLGEFRKNLLAYRAVKVSDDGGLDSLSADLNPEAHKQHQEQSRKDIYEFGRGVDTQSDRFGGDPSGIALKFLYADLDMDCNMIETEFQFALRQLLWFINAHLANSGAGDFEGEKVTFIFNRDILINETEAINNAKSSVGVISDETIVANHPWVTDAQDELDRIKEERETAMDDYGTLGARRTGTEEPNPAGEAV</sequence>
<evidence type="ECO:0000256" key="1">
    <source>
        <dbReference type="SAM" id="MobiDB-lite"/>
    </source>
</evidence>
<accession>A0A841SJT1</accession>
<proteinExistence type="predicted"/>
<gene>
    <name evidence="2" type="ORF">H7B67_01360</name>
</gene>